<protein>
    <recommendedName>
        <fullName evidence="1">Glycoside-hydrolase family GH114 TIM-barrel domain-containing protein</fullName>
    </recommendedName>
</protein>
<keyword evidence="5" id="KW-1185">Reference proteome</keyword>
<evidence type="ECO:0000313" key="3">
    <source>
        <dbReference type="EMBL" id="OWJ54591.1"/>
    </source>
</evidence>
<dbReference type="PRINTS" id="PR01545">
    <property type="entry name" value="THEMAYE10DUF"/>
</dbReference>
<evidence type="ECO:0000313" key="4">
    <source>
        <dbReference type="Proteomes" id="UP000058613"/>
    </source>
</evidence>
<dbReference type="GeneID" id="26099801"/>
<sequence length="302" mass="33723">MTETVTATVTVTATITATKIAATASSWCSIACYYLTNIESEPLLARHWTVAVIEPDEANDTLLMEVRKRSDLVLAYLNAGYAEEWRSYWDVVKDKPWIHGTTMYEGEYYVEYWHTEWRKILVELATRYLARGFQGIYLDNIDAAELLAIERPSWAQGVDPREAMIDLVCNVSNAVKAVDPKAKVYLNIGGAVNLLYNDRLLGCIDGVLREELWSHPGPSGPEPQDPWETLAALDALAYAHSHGKTVLVADPVNDLKEAWSFCVKAWSHGFIPVPQPAWALDYSAPPPPVWCSCSTSMVKSNK</sequence>
<dbReference type="EMBL" id="CP013011">
    <property type="protein sequence ID" value="ALL01502.1"/>
    <property type="molecule type" value="Genomic_DNA"/>
</dbReference>
<evidence type="ECO:0000313" key="5">
    <source>
        <dbReference type="Proteomes" id="UP000196694"/>
    </source>
</evidence>
<dbReference type="STRING" id="1273541.Pyrde_1459"/>
<dbReference type="Proteomes" id="UP000196694">
    <property type="component" value="Unassembled WGS sequence"/>
</dbReference>
<dbReference type="RefSeq" id="WP_055409530.1">
    <property type="nucleotide sequence ID" value="NZ_CP013011.1"/>
</dbReference>
<gene>
    <name evidence="3" type="ORF">Pdsh_06065</name>
    <name evidence="2" type="ORF">Pyrde_1459</name>
</gene>
<proteinExistence type="predicted"/>
<dbReference type="Gene3D" id="3.20.20.70">
    <property type="entry name" value="Aldolase class I"/>
    <property type="match status" value="1"/>
</dbReference>
<dbReference type="EMBL" id="NCQP01000003">
    <property type="protein sequence ID" value="OWJ54591.1"/>
    <property type="molecule type" value="Genomic_DNA"/>
</dbReference>
<dbReference type="InterPro" id="IPR004352">
    <property type="entry name" value="GH114_TIM-barrel"/>
</dbReference>
<dbReference type="SUPFAM" id="SSF51445">
    <property type="entry name" value="(Trans)glycosidases"/>
    <property type="match status" value="1"/>
</dbReference>
<evidence type="ECO:0000313" key="2">
    <source>
        <dbReference type="EMBL" id="ALL01502.1"/>
    </source>
</evidence>
<accession>A0A0P0N4F6</accession>
<name>A0A0P0N4F6_9CREN</name>
<dbReference type="InterPro" id="IPR013785">
    <property type="entry name" value="Aldolase_TIM"/>
</dbReference>
<reference evidence="2 4" key="1">
    <citation type="submission" date="2015-10" db="EMBL/GenBank/DDBJ databases">
        <title>Complete genome sequence of hyperthermophilic archaeon Pyrodictium delaneyi Su06.</title>
        <authorList>
            <person name="Jung J.-H."/>
            <person name="Lin J."/>
            <person name="Holden J.F."/>
            <person name="Park C.-S."/>
        </authorList>
    </citation>
    <scope>NUCLEOTIDE SEQUENCE [LARGE SCALE GENOMIC DNA]</scope>
    <source>
        <strain evidence="2 4">Su06</strain>
    </source>
</reference>
<reference evidence="3 5" key="2">
    <citation type="submission" date="2017-05" db="EMBL/GenBank/DDBJ databases">
        <title>The draft genome of the hyperthermophilic archaeon 'Pyrodictium delaneyi strain Hulk', an iron and nitrate reducer, reveals the capacity for sulfate reduction.</title>
        <authorList>
            <person name="Demey L.M."/>
            <person name="Miller C."/>
            <person name="Manzella M."/>
            <person name="Reguera G."/>
            <person name="Kashefi K."/>
        </authorList>
    </citation>
    <scope>NUCLEOTIDE SEQUENCE [LARGE SCALE GENOMIC DNA]</scope>
    <source>
        <strain evidence="3 5">Hulk</strain>
    </source>
</reference>
<dbReference type="Proteomes" id="UP000058613">
    <property type="component" value="Chromosome"/>
</dbReference>
<feature type="domain" description="Glycoside-hydrolase family GH114 TIM-barrel" evidence="1">
    <location>
        <begin position="48"/>
        <end position="273"/>
    </location>
</feature>
<dbReference type="KEGG" id="pdl:Pyrde_1459"/>
<dbReference type="OrthoDB" id="124346at2157"/>
<evidence type="ECO:0000259" key="1">
    <source>
        <dbReference type="Pfam" id="PF03537"/>
    </source>
</evidence>
<organism evidence="2 4">
    <name type="scientific">Pyrodictium delaneyi</name>
    <dbReference type="NCBI Taxonomy" id="1273541"/>
    <lineage>
        <taxon>Archaea</taxon>
        <taxon>Thermoproteota</taxon>
        <taxon>Thermoprotei</taxon>
        <taxon>Desulfurococcales</taxon>
        <taxon>Pyrodictiaceae</taxon>
        <taxon>Pyrodictium</taxon>
    </lineage>
</organism>
<dbReference type="PANTHER" id="PTHR35882">
    <property type="entry name" value="PELA"/>
    <property type="match status" value="1"/>
</dbReference>
<dbReference type="InterPro" id="IPR016062">
    <property type="entry name" value="TM1410-rel"/>
</dbReference>
<dbReference type="Pfam" id="PF03537">
    <property type="entry name" value="Glyco_hydro_114"/>
    <property type="match status" value="1"/>
</dbReference>
<dbReference type="InterPro" id="IPR017853">
    <property type="entry name" value="GH"/>
</dbReference>
<dbReference type="AlphaFoldDB" id="A0A0P0N4F6"/>
<dbReference type="PANTHER" id="PTHR35882:SF2">
    <property type="entry name" value="PELA"/>
    <property type="match status" value="1"/>
</dbReference>